<comment type="similarity">
    <text evidence="1 3">Belongs to the short-chain dehydrogenases/reductases (SDR) family.</text>
</comment>
<comment type="caution">
    <text evidence="4">The sequence shown here is derived from an EMBL/GenBank/DDBJ whole genome shotgun (WGS) entry which is preliminary data.</text>
</comment>
<proteinExistence type="inferred from homology"/>
<sequence>MMEKVAVVTGGSAGIGRKTAKLLAQAGYRVYELSRSGSDFPGVTHLTADLCAEESIRSAFSELQRREGRLDLLVNNAGWGISGAAEFTELDRVRRLFDVNYFGMLACIQQAVPLMRANGGGRILNISSVAAVFSIPFQSFYSASKAAVNMLTLALRNELAPFGISVCALMPGDVHTSFTDAREKETAGAALYGDAITRAVAAMEKDERNGMPPEAIARKVCRIAQKRSVKPLYTAGAQYSLFVLLGKLLPARAANFLVGKLYS</sequence>
<dbReference type="EMBL" id="JACRSN010000002">
    <property type="protein sequence ID" value="MBC8532873.1"/>
    <property type="molecule type" value="Genomic_DNA"/>
</dbReference>
<evidence type="ECO:0000256" key="2">
    <source>
        <dbReference type="ARBA" id="ARBA00023002"/>
    </source>
</evidence>
<dbReference type="SUPFAM" id="SSF51735">
    <property type="entry name" value="NAD(P)-binding Rossmann-fold domains"/>
    <property type="match status" value="1"/>
</dbReference>
<dbReference type="PANTHER" id="PTHR44169:SF6">
    <property type="entry name" value="NADPH-DEPENDENT 1-ACYLDIHYDROXYACETONE PHOSPHATE REDUCTASE"/>
    <property type="match status" value="1"/>
</dbReference>
<gene>
    <name evidence="4" type="ORF">IAG03_02400</name>
</gene>
<dbReference type="PRINTS" id="PR00081">
    <property type="entry name" value="GDHRDH"/>
</dbReference>
<dbReference type="PRINTS" id="PR00080">
    <property type="entry name" value="SDRFAMILY"/>
</dbReference>
<keyword evidence="2" id="KW-0560">Oxidoreductase</keyword>
<evidence type="ECO:0000313" key="4">
    <source>
        <dbReference type="EMBL" id="MBC8532873.1"/>
    </source>
</evidence>
<dbReference type="Pfam" id="PF00106">
    <property type="entry name" value="adh_short"/>
    <property type="match status" value="1"/>
</dbReference>
<reference evidence="4" key="1">
    <citation type="submission" date="2020-08" db="EMBL/GenBank/DDBJ databases">
        <title>Genome public.</title>
        <authorList>
            <person name="Liu C."/>
            <person name="Sun Q."/>
        </authorList>
    </citation>
    <scope>NUCLEOTIDE SEQUENCE</scope>
    <source>
        <strain evidence="4">NSJ-40</strain>
    </source>
</reference>
<evidence type="ECO:0000256" key="1">
    <source>
        <dbReference type="ARBA" id="ARBA00006484"/>
    </source>
</evidence>
<dbReference type="RefSeq" id="WP_249318131.1">
    <property type="nucleotide sequence ID" value="NZ_JACRSN010000002.1"/>
</dbReference>
<dbReference type="PROSITE" id="PS00061">
    <property type="entry name" value="ADH_SHORT"/>
    <property type="match status" value="1"/>
</dbReference>
<evidence type="ECO:0000313" key="5">
    <source>
        <dbReference type="Proteomes" id="UP000651482"/>
    </source>
</evidence>
<evidence type="ECO:0000256" key="3">
    <source>
        <dbReference type="RuleBase" id="RU000363"/>
    </source>
</evidence>
<name>A0A926D7J8_9FIRM</name>
<dbReference type="Proteomes" id="UP000651482">
    <property type="component" value="Unassembled WGS sequence"/>
</dbReference>
<protein>
    <submittedName>
        <fullName evidence="4">SDR family oxidoreductase</fullName>
    </submittedName>
</protein>
<dbReference type="CDD" id="cd05374">
    <property type="entry name" value="17beta-HSD-like_SDR_c"/>
    <property type="match status" value="1"/>
</dbReference>
<dbReference type="Gene3D" id="3.40.50.720">
    <property type="entry name" value="NAD(P)-binding Rossmann-like Domain"/>
    <property type="match status" value="1"/>
</dbReference>
<dbReference type="GO" id="GO:0016491">
    <property type="term" value="F:oxidoreductase activity"/>
    <property type="evidence" value="ECO:0007669"/>
    <property type="project" value="UniProtKB-KW"/>
</dbReference>
<dbReference type="InterPro" id="IPR002347">
    <property type="entry name" value="SDR_fam"/>
</dbReference>
<dbReference type="InterPro" id="IPR020904">
    <property type="entry name" value="Sc_DH/Rdtase_CS"/>
</dbReference>
<keyword evidence="5" id="KW-1185">Reference proteome</keyword>
<organism evidence="4 5">
    <name type="scientific">Yeguia hominis</name>
    <dbReference type="NCBI Taxonomy" id="2763662"/>
    <lineage>
        <taxon>Bacteria</taxon>
        <taxon>Bacillati</taxon>
        <taxon>Bacillota</taxon>
        <taxon>Clostridia</taxon>
        <taxon>Eubacteriales</taxon>
        <taxon>Yeguiaceae</taxon>
        <taxon>Yeguia</taxon>
    </lineage>
</organism>
<accession>A0A926D7J8</accession>
<dbReference type="PANTHER" id="PTHR44169">
    <property type="entry name" value="NADPH-DEPENDENT 1-ACYLDIHYDROXYACETONE PHOSPHATE REDUCTASE"/>
    <property type="match status" value="1"/>
</dbReference>
<dbReference type="AlphaFoldDB" id="A0A926D7J8"/>
<dbReference type="InterPro" id="IPR036291">
    <property type="entry name" value="NAD(P)-bd_dom_sf"/>
</dbReference>